<comment type="caution">
    <text evidence="1">The sequence shown here is derived from an EMBL/GenBank/DDBJ whole genome shotgun (WGS) entry which is preliminary data.</text>
</comment>
<dbReference type="OrthoDB" id="6693298at2759"/>
<accession>A0A813YI55</accession>
<proteinExistence type="predicted"/>
<gene>
    <name evidence="1" type="ORF">OXX778_LOCUS10591</name>
</gene>
<evidence type="ECO:0000313" key="1">
    <source>
        <dbReference type="EMBL" id="CAF0884537.1"/>
    </source>
</evidence>
<organism evidence="1 2">
    <name type="scientific">Brachionus calyciflorus</name>
    <dbReference type="NCBI Taxonomy" id="104777"/>
    <lineage>
        <taxon>Eukaryota</taxon>
        <taxon>Metazoa</taxon>
        <taxon>Spiralia</taxon>
        <taxon>Gnathifera</taxon>
        <taxon>Rotifera</taxon>
        <taxon>Eurotatoria</taxon>
        <taxon>Monogononta</taxon>
        <taxon>Pseudotrocha</taxon>
        <taxon>Ploima</taxon>
        <taxon>Brachionidae</taxon>
        <taxon>Brachionus</taxon>
    </lineage>
</organism>
<evidence type="ECO:0000313" key="2">
    <source>
        <dbReference type="Proteomes" id="UP000663879"/>
    </source>
</evidence>
<dbReference type="Proteomes" id="UP000663879">
    <property type="component" value="Unassembled WGS sequence"/>
</dbReference>
<reference evidence="1" key="1">
    <citation type="submission" date="2021-02" db="EMBL/GenBank/DDBJ databases">
        <authorList>
            <person name="Nowell W R."/>
        </authorList>
    </citation>
    <scope>NUCLEOTIDE SEQUENCE</scope>
    <source>
        <strain evidence="1">Ploen Becks lab</strain>
    </source>
</reference>
<protein>
    <submittedName>
        <fullName evidence="1">Uncharacterized protein</fullName>
    </submittedName>
</protein>
<sequence>MFLKFSSDFVHGLLSYHVYGEIKEGDFLIDNNLNKIINKLKPENQNILTNNWEIIKLFTIEKVYQNLFREDSSLNNTIQGIICNEYVPQLSKSYEVTEYCYKMALNKKCTLSFTGYSNGAWLSEYSIYFCEKYIKPMHKRDFDVEFKAFFFESPGILRDESDLNSNLISLEKEFHLRDINIVNYLISPNLMNSCNKHIGKVYRLFIKNKDQENKNSKEFFVKIRNKVKLLGKLLSDTMEKSRFIFNGLYYTFDHSFLRFILEECFENEKPINFCQMKNWPLIEIDFDKN</sequence>
<keyword evidence="2" id="KW-1185">Reference proteome</keyword>
<dbReference type="EMBL" id="CAJNOC010001697">
    <property type="protein sequence ID" value="CAF0884537.1"/>
    <property type="molecule type" value="Genomic_DNA"/>
</dbReference>
<name>A0A813YI55_9BILA</name>
<dbReference type="AlphaFoldDB" id="A0A813YI55"/>